<reference evidence="2 3" key="1">
    <citation type="journal article" date="2013" name="PLoS Genet.">
        <title>Distinctive expansion of potential virulence genes in the genome of the oomycete fish pathogen Saprolegnia parasitica.</title>
        <authorList>
            <person name="Jiang R.H."/>
            <person name="de Bruijn I."/>
            <person name="Haas B.J."/>
            <person name="Belmonte R."/>
            <person name="Lobach L."/>
            <person name="Christie J."/>
            <person name="van den Ackerveken G."/>
            <person name="Bottin A."/>
            <person name="Bulone V."/>
            <person name="Diaz-Moreno S.M."/>
            <person name="Dumas B."/>
            <person name="Fan L."/>
            <person name="Gaulin E."/>
            <person name="Govers F."/>
            <person name="Grenville-Briggs L.J."/>
            <person name="Horner N.R."/>
            <person name="Levin J.Z."/>
            <person name="Mammella M."/>
            <person name="Meijer H.J."/>
            <person name="Morris P."/>
            <person name="Nusbaum C."/>
            <person name="Oome S."/>
            <person name="Phillips A.J."/>
            <person name="van Rooyen D."/>
            <person name="Rzeszutek E."/>
            <person name="Saraiva M."/>
            <person name="Secombes C.J."/>
            <person name="Seidl M.F."/>
            <person name="Snel B."/>
            <person name="Stassen J.H."/>
            <person name="Sykes S."/>
            <person name="Tripathy S."/>
            <person name="van den Berg H."/>
            <person name="Vega-Arreguin J.C."/>
            <person name="Wawra S."/>
            <person name="Young S.K."/>
            <person name="Zeng Q."/>
            <person name="Dieguez-Uribeondo J."/>
            <person name="Russ C."/>
            <person name="Tyler B.M."/>
            <person name="van West P."/>
        </authorList>
    </citation>
    <scope>NUCLEOTIDE SEQUENCE [LARGE SCALE GENOMIC DNA]</scope>
    <source>
        <strain evidence="2 3">CBS 223.65</strain>
    </source>
</reference>
<dbReference type="InterPro" id="IPR052050">
    <property type="entry name" value="SecEffector_AnkRepeat"/>
</dbReference>
<evidence type="ECO:0000256" key="1">
    <source>
        <dbReference type="SAM" id="SignalP"/>
    </source>
</evidence>
<dbReference type="InterPro" id="IPR036770">
    <property type="entry name" value="Ankyrin_rpt-contain_sf"/>
</dbReference>
<evidence type="ECO:0000313" key="3">
    <source>
        <dbReference type="Proteomes" id="UP000030745"/>
    </source>
</evidence>
<keyword evidence="1" id="KW-0732">Signal</keyword>
<sequence length="390" mass="42037">MTWNPNDAAMALCVLGTAELVSAIASFQRGLHGDTLDLLHELDVVEIPFVSDASLVAIAEALASAFASVHRAFLPWLARRGQAPLAHVCHVKHLRHELLYFALAYGRVDILQHLANSARILLSPARLQSLASSVALASSEVPHAMLQSMRNGFRPLRIDVCRNALGVACVQGHLPLVQHLLEHRMTGRAWEPSDAVAICSKGHLDVARYLCDHACAGFGADAAAAAAGNGHEDLLVFLLRRAIDDSSVLDAALVAAAKYGRVDVLARLHVASYDVATAAIPAITYDQVGILRFLLSHQSDGVPAQALEHAATLGRLDAVQLLHEYGLVSRRHQALLAAVASGHEPVVRYLYSVAASDLNTAAAIKEAKRAKHREVLRYLKTQRANDCRVQ</sequence>
<dbReference type="PANTHER" id="PTHR46586">
    <property type="entry name" value="ANKYRIN REPEAT-CONTAINING PROTEIN"/>
    <property type="match status" value="1"/>
</dbReference>
<dbReference type="AlphaFoldDB" id="A0A067CG74"/>
<evidence type="ECO:0008006" key="4">
    <source>
        <dbReference type="Google" id="ProtNLM"/>
    </source>
</evidence>
<protein>
    <recommendedName>
        <fullName evidence="4">Ankyrin repeat domain-containing protein</fullName>
    </recommendedName>
</protein>
<dbReference type="KEGG" id="spar:SPRG_04840"/>
<dbReference type="RefSeq" id="XP_012199374.1">
    <property type="nucleotide sequence ID" value="XM_012343984.1"/>
</dbReference>
<dbReference type="Gene3D" id="1.25.40.20">
    <property type="entry name" value="Ankyrin repeat-containing domain"/>
    <property type="match status" value="1"/>
</dbReference>
<dbReference type="GeneID" id="24127261"/>
<evidence type="ECO:0000313" key="2">
    <source>
        <dbReference type="EMBL" id="KDO29724.1"/>
    </source>
</evidence>
<dbReference type="OMA" id="YLCEHAY"/>
<proteinExistence type="predicted"/>
<dbReference type="EMBL" id="KK583204">
    <property type="protein sequence ID" value="KDO29724.1"/>
    <property type="molecule type" value="Genomic_DNA"/>
</dbReference>
<dbReference type="PANTHER" id="PTHR46586:SF3">
    <property type="entry name" value="ANKYRIN REPEAT-CONTAINING PROTEIN"/>
    <property type="match status" value="1"/>
</dbReference>
<dbReference type="SUPFAM" id="SSF48403">
    <property type="entry name" value="Ankyrin repeat"/>
    <property type="match status" value="1"/>
</dbReference>
<accession>A0A067CG74</accession>
<gene>
    <name evidence="2" type="ORF">SPRG_04840</name>
</gene>
<feature type="chain" id="PRO_5001634493" description="Ankyrin repeat domain-containing protein" evidence="1">
    <location>
        <begin position="24"/>
        <end position="390"/>
    </location>
</feature>
<dbReference type="VEuPathDB" id="FungiDB:SPRG_04840"/>
<keyword evidence="3" id="KW-1185">Reference proteome</keyword>
<organism evidence="2 3">
    <name type="scientific">Saprolegnia parasitica (strain CBS 223.65)</name>
    <dbReference type="NCBI Taxonomy" id="695850"/>
    <lineage>
        <taxon>Eukaryota</taxon>
        <taxon>Sar</taxon>
        <taxon>Stramenopiles</taxon>
        <taxon>Oomycota</taxon>
        <taxon>Saprolegniomycetes</taxon>
        <taxon>Saprolegniales</taxon>
        <taxon>Saprolegniaceae</taxon>
        <taxon>Saprolegnia</taxon>
    </lineage>
</organism>
<dbReference type="Proteomes" id="UP000030745">
    <property type="component" value="Unassembled WGS sequence"/>
</dbReference>
<name>A0A067CG74_SAPPC</name>
<feature type="signal peptide" evidence="1">
    <location>
        <begin position="1"/>
        <end position="23"/>
    </location>
</feature>